<evidence type="ECO:0000259" key="7">
    <source>
        <dbReference type="Pfam" id="PF02668"/>
    </source>
</evidence>
<protein>
    <submittedName>
        <fullName evidence="8">TauD/TfdA dioxygenase family protein</fullName>
    </submittedName>
</protein>
<keyword evidence="5" id="KW-0560">Oxidoreductase</keyword>
<evidence type="ECO:0000313" key="9">
    <source>
        <dbReference type="Proteomes" id="UP001596074"/>
    </source>
</evidence>
<comment type="similarity">
    <text evidence="2">Belongs to the TfdA dioxygenase family.</text>
</comment>
<evidence type="ECO:0000256" key="1">
    <source>
        <dbReference type="ARBA" id="ARBA00001954"/>
    </source>
</evidence>
<organism evidence="8 9">
    <name type="scientific">Actinomadura rugatobispora</name>
    <dbReference type="NCBI Taxonomy" id="1994"/>
    <lineage>
        <taxon>Bacteria</taxon>
        <taxon>Bacillati</taxon>
        <taxon>Actinomycetota</taxon>
        <taxon>Actinomycetes</taxon>
        <taxon>Streptosporangiales</taxon>
        <taxon>Thermomonosporaceae</taxon>
        <taxon>Actinomadura</taxon>
    </lineage>
</organism>
<evidence type="ECO:0000256" key="3">
    <source>
        <dbReference type="ARBA" id="ARBA00022723"/>
    </source>
</evidence>
<dbReference type="Gene3D" id="3.60.130.10">
    <property type="entry name" value="Clavaminate synthase-like"/>
    <property type="match status" value="1"/>
</dbReference>
<dbReference type="InterPro" id="IPR051323">
    <property type="entry name" value="AtsK-like"/>
</dbReference>
<evidence type="ECO:0000256" key="5">
    <source>
        <dbReference type="ARBA" id="ARBA00023002"/>
    </source>
</evidence>
<gene>
    <name evidence="8" type="ORF">ACFPZN_25670</name>
</gene>
<evidence type="ECO:0000313" key="8">
    <source>
        <dbReference type="EMBL" id="MFC5749019.1"/>
    </source>
</evidence>
<dbReference type="GO" id="GO:0051213">
    <property type="term" value="F:dioxygenase activity"/>
    <property type="evidence" value="ECO:0007669"/>
    <property type="project" value="UniProtKB-KW"/>
</dbReference>
<dbReference type="Pfam" id="PF02668">
    <property type="entry name" value="TauD"/>
    <property type="match status" value="1"/>
</dbReference>
<evidence type="ECO:0000256" key="2">
    <source>
        <dbReference type="ARBA" id="ARBA00005896"/>
    </source>
</evidence>
<dbReference type="PANTHER" id="PTHR30468">
    <property type="entry name" value="ALPHA-KETOGLUTARATE-DEPENDENT SULFONATE DIOXYGENASE"/>
    <property type="match status" value="1"/>
</dbReference>
<name>A0ABW1A498_9ACTN</name>
<dbReference type="InterPro" id="IPR003819">
    <property type="entry name" value="TauD/TfdA-like"/>
</dbReference>
<keyword evidence="4 8" id="KW-0223">Dioxygenase</keyword>
<proteinExistence type="inferred from homology"/>
<evidence type="ECO:0000256" key="6">
    <source>
        <dbReference type="ARBA" id="ARBA00023004"/>
    </source>
</evidence>
<dbReference type="Proteomes" id="UP001596074">
    <property type="component" value="Unassembled WGS sequence"/>
</dbReference>
<comment type="caution">
    <text evidence="8">The sequence shown here is derived from an EMBL/GenBank/DDBJ whole genome shotgun (WGS) entry which is preliminary data.</text>
</comment>
<feature type="domain" description="TauD/TfdA-like" evidence="7">
    <location>
        <begin position="8"/>
        <end position="271"/>
    </location>
</feature>
<evidence type="ECO:0000256" key="4">
    <source>
        <dbReference type="ARBA" id="ARBA00022964"/>
    </source>
</evidence>
<comment type="cofactor">
    <cofactor evidence="1">
        <name>Fe(2+)</name>
        <dbReference type="ChEBI" id="CHEBI:29033"/>
    </cofactor>
</comment>
<dbReference type="InterPro" id="IPR042098">
    <property type="entry name" value="TauD-like_sf"/>
</dbReference>
<dbReference type="RefSeq" id="WP_378284726.1">
    <property type="nucleotide sequence ID" value="NZ_JBHSON010000038.1"/>
</dbReference>
<keyword evidence="9" id="KW-1185">Reference proteome</keyword>
<reference evidence="9" key="1">
    <citation type="journal article" date="2019" name="Int. J. Syst. Evol. Microbiol.">
        <title>The Global Catalogue of Microorganisms (GCM) 10K type strain sequencing project: providing services to taxonomists for standard genome sequencing and annotation.</title>
        <authorList>
            <consortium name="The Broad Institute Genomics Platform"/>
            <consortium name="The Broad Institute Genome Sequencing Center for Infectious Disease"/>
            <person name="Wu L."/>
            <person name="Ma J."/>
        </authorList>
    </citation>
    <scope>NUCLEOTIDE SEQUENCE [LARGE SCALE GENOMIC DNA]</scope>
    <source>
        <strain evidence="9">KCTC 42087</strain>
    </source>
</reference>
<keyword evidence="3" id="KW-0479">Metal-binding</keyword>
<dbReference type="PANTHER" id="PTHR30468:SF5">
    <property type="entry name" value="ALPHA-KETOGLUTARATE-DEPENDENT SULFATE ESTER DIOXYGENASE"/>
    <property type="match status" value="1"/>
</dbReference>
<dbReference type="EMBL" id="JBHSON010000038">
    <property type="protein sequence ID" value="MFC5749019.1"/>
    <property type="molecule type" value="Genomic_DNA"/>
</dbReference>
<dbReference type="SUPFAM" id="SSF51197">
    <property type="entry name" value="Clavaminate synthase-like"/>
    <property type="match status" value="1"/>
</dbReference>
<accession>A0ABW1A498</accession>
<sequence length="303" mass="33320">MRVSEFDVRKVGGRIGAEVVGVDVREPSDRVFAEIRAALLEHKVLGFRGQELTDADQLAFASRFGPLTGAHPTVPSVDGAPQVLPVDSASGRSNHWHTDVTFVQSPPKVSTLRSVVVPPYGGNTLIANTAAAYQDLPDVLRDFADRLWAVHTNDYDYIRPGSEGSDPEKAAAHRKAFVSRVWKTAHPVVRVHPESGERNLFIGGFAQKIVGLSDREGRAILDILESYVTRPENIFRWAWAPGDLVLFDNRITQHYAPDDYGDLPRRLHRVTVAGDVPVGVEGRRSYRVEGDDASHYTPVATAA</sequence>
<keyword evidence="6" id="KW-0408">Iron</keyword>